<dbReference type="AlphaFoldDB" id="X0TR79"/>
<gene>
    <name evidence="1" type="ORF">S01H1_31470</name>
</gene>
<sequence length="155" mass="15998">MAQGTLTVFNDFTVSLGEKKINLETDTIKLALTDDTVTPTVGAASPQWGAGSDEDYDGNEVSAAGGYTAGGFTLSGPELVLAGAVATFDDDDSDLSLAKDAANGFEDAYWGILYSDTATNKECIAFIDLDGPVSEKAGPVAINFNASGILTITRS</sequence>
<comment type="caution">
    <text evidence="1">The sequence shown here is derived from an EMBL/GenBank/DDBJ whole genome shotgun (WGS) entry which is preliminary data.</text>
</comment>
<accession>X0TR79</accession>
<name>X0TR79_9ZZZZ</name>
<organism evidence="1">
    <name type="scientific">marine sediment metagenome</name>
    <dbReference type="NCBI Taxonomy" id="412755"/>
    <lineage>
        <taxon>unclassified sequences</taxon>
        <taxon>metagenomes</taxon>
        <taxon>ecological metagenomes</taxon>
    </lineage>
</organism>
<protein>
    <submittedName>
        <fullName evidence="1">Uncharacterized protein</fullName>
    </submittedName>
</protein>
<evidence type="ECO:0000313" key="1">
    <source>
        <dbReference type="EMBL" id="GAF90662.1"/>
    </source>
</evidence>
<dbReference type="EMBL" id="BARS01019416">
    <property type="protein sequence ID" value="GAF90662.1"/>
    <property type="molecule type" value="Genomic_DNA"/>
</dbReference>
<proteinExistence type="predicted"/>
<reference evidence="1" key="1">
    <citation type="journal article" date="2014" name="Front. Microbiol.">
        <title>High frequency of phylogenetically diverse reductive dehalogenase-homologous genes in deep subseafloor sedimentary metagenomes.</title>
        <authorList>
            <person name="Kawai M."/>
            <person name="Futagami T."/>
            <person name="Toyoda A."/>
            <person name="Takaki Y."/>
            <person name="Nishi S."/>
            <person name="Hori S."/>
            <person name="Arai W."/>
            <person name="Tsubouchi T."/>
            <person name="Morono Y."/>
            <person name="Uchiyama I."/>
            <person name="Ito T."/>
            <person name="Fujiyama A."/>
            <person name="Inagaki F."/>
            <person name="Takami H."/>
        </authorList>
    </citation>
    <scope>NUCLEOTIDE SEQUENCE</scope>
    <source>
        <strain evidence="1">Expedition CK06-06</strain>
    </source>
</reference>